<keyword evidence="4" id="KW-1185">Reference proteome</keyword>
<dbReference type="EMBL" id="CAKKLH010000308">
    <property type="protein sequence ID" value="CAH0110946.1"/>
    <property type="molecule type" value="Genomic_DNA"/>
</dbReference>
<feature type="region of interest" description="Disordered" evidence="2">
    <location>
        <begin position="639"/>
        <end position="675"/>
    </location>
</feature>
<evidence type="ECO:0008006" key="5">
    <source>
        <dbReference type="Google" id="ProtNLM"/>
    </source>
</evidence>
<dbReference type="InterPro" id="IPR029060">
    <property type="entry name" value="PIN-like_dom_sf"/>
</dbReference>
<feature type="compositionally biased region" description="Basic residues" evidence="2">
    <location>
        <begin position="644"/>
        <end position="655"/>
    </location>
</feature>
<feature type="compositionally biased region" description="Polar residues" evidence="2">
    <location>
        <begin position="659"/>
        <end position="675"/>
    </location>
</feature>
<dbReference type="Gene3D" id="3.40.50.1010">
    <property type="entry name" value="5'-nuclease"/>
    <property type="match status" value="1"/>
</dbReference>
<dbReference type="PANTHER" id="PTHR15665">
    <property type="entry name" value="ASTEROID PROTEIN"/>
    <property type="match status" value="1"/>
</dbReference>
<comment type="caution">
    <text evidence="3">The sequence shown here is derived from an EMBL/GenBank/DDBJ whole genome shotgun (WGS) entry which is preliminary data.</text>
</comment>
<protein>
    <recommendedName>
        <fullName evidence="5">Asteroid domain-containing protein</fullName>
    </recommendedName>
</protein>
<dbReference type="SUPFAM" id="SSF88723">
    <property type="entry name" value="PIN domain-like"/>
    <property type="match status" value="1"/>
</dbReference>
<name>A0A8J2WA94_9CRUS</name>
<evidence type="ECO:0000256" key="2">
    <source>
        <dbReference type="SAM" id="MobiDB-lite"/>
    </source>
</evidence>
<dbReference type="AlphaFoldDB" id="A0A8J2WA94"/>
<sequence length="691" mass="79174">MGIRGLSSYIQARSEKCLINHKLHNSNIVIDGSNLLHFLYLNCPRQNACFGGDYNIFCDHVRDIFRMLKKCNIRAIIIFDGGLDLGDRKQKTRLLRAKQKIIASIKVKPSNQHRMSVLPLLLKIAFLTVLKEFNIEVIQCQYEADGDLASLARGLKCPVVSNDSDFYVMDVLVIPLALMELNSAVKCDDGFAIQCKLFDMTNFLKFIGHQDASIFPLMGTLLGNDYADKRLFENIFSQIHLPKNKSMNDQHRRLQGLLEWLKGQTVDEAIDRILMFVKKIHHIEVEVAIRTSLNAYEDENNGEMNSVADLREKIITNLMEDGLPEWWCKLYTDSSIPPWVVEVIMRHKMPYQSQVESVHFSNSFSCCSDLLKAIALICWDTQIDNHLVTLWRKNSELVFKKLKLSRIDFAVTLPELSSVETMKPKEKQQLLFDIILEQNVGRLQELPPKWQLIFATIIHWIRHSHCRVRSYHVDGLIVGLIYLSMVEPRVGRIRSLKRLDNNASKAKDDSMVDYVTAARNTFKFQEIAARMLSHDISYDRDIVHVLAEFQATFYFAHTLHRVLDSGLPCASPSDFYWGTFINNAACLFKGYERLVLAEKLFGDLPHIHIQGSASLLFKTFQHYTDIVYELAPSHLTNWAPHGPNKPRKRTRKRKEKSTAAENSLSSSGEESTANDNDIELIGNRFNLLSVA</sequence>
<reference evidence="3" key="1">
    <citation type="submission" date="2021-11" db="EMBL/GenBank/DDBJ databases">
        <authorList>
            <person name="Schell T."/>
        </authorList>
    </citation>
    <scope>NUCLEOTIDE SEQUENCE</scope>
    <source>
        <strain evidence="3">M5</strain>
    </source>
</reference>
<dbReference type="InterPro" id="IPR026832">
    <property type="entry name" value="Asteroid"/>
</dbReference>
<dbReference type="OrthoDB" id="25987at2759"/>
<evidence type="ECO:0000256" key="1">
    <source>
        <dbReference type="ARBA" id="ARBA00007398"/>
    </source>
</evidence>
<evidence type="ECO:0000313" key="3">
    <source>
        <dbReference type="EMBL" id="CAH0110946.1"/>
    </source>
</evidence>
<gene>
    <name evidence="3" type="ORF">DGAL_LOCUS14554</name>
</gene>
<dbReference type="Proteomes" id="UP000789390">
    <property type="component" value="Unassembled WGS sequence"/>
</dbReference>
<proteinExistence type="inferred from homology"/>
<evidence type="ECO:0000313" key="4">
    <source>
        <dbReference type="Proteomes" id="UP000789390"/>
    </source>
</evidence>
<comment type="similarity">
    <text evidence="1">Belongs to the asteroid family.</text>
</comment>
<accession>A0A8J2WA94</accession>
<dbReference type="PANTHER" id="PTHR15665:SF1">
    <property type="entry name" value="PROTEIN ASTEROID HOMOLOG 1"/>
    <property type="match status" value="1"/>
</dbReference>
<organism evidence="3 4">
    <name type="scientific">Daphnia galeata</name>
    <dbReference type="NCBI Taxonomy" id="27404"/>
    <lineage>
        <taxon>Eukaryota</taxon>
        <taxon>Metazoa</taxon>
        <taxon>Ecdysozoa</taxon>
        <taxon>Arthropoda</taxon>
        <taxon>Crustacea</taxon>
        <taxon>Branchiopoda</taxon>
        <taxon>Diplostraca</taxon>
        <taxon>Cladocera</taxon>
        <taxon>Anomopoda</taxon>
        <taxon>Daphniidae</taxon>
        <taxon>Daphnia</taxon>
    </lineage>
</organism>